<evidence type="ECO:0000313" key="2">
    <source>
        <dbReference type="EMBL" id="PZX60728.1"/>
    </source>
</evidence>
<dbReference type="InterPro" id="IPR050229">
    <property type="entry name" value="GlpE_sulfurtransferase"/>
</dbReference>
<dbReference type="EMBL" id="QKZV01000009">
    <property type="protein sequence ID" value="PZX60728.1"/>
    <property type="molecule type" value="Genomic_DNA"/>
</dbReference>
<dbReference type="AlphaFoldDB" id="A0A2W7RIN4"/>
<dbReference type="PANTHER" id="PTHR43031">
    <property type="entry name" value="FAD-DEPENDENT OXIDOREDUCTASE"/>
    <property type="match status" value="1"/>
</dbReference>
<evidence type="ECO:0000313" key="3">
    <source>
        <dbReference type="Proteomes" id="UP000249720"/>
    </source>
</evidence>
<keyword evidence="3" id="KW-1185">Reference proteome</keyword>
<proteinExistence type="predicted"/>
<accession>A0A2W7RIN4</accession>
<evidence type="ECO:0000259" key="1">
    <source>
        <dbReference type="PROSITE" id="PS50206"/>
    </source>
</evidence>
<reference evidence="2 3" key="1">
    <citation type="submission" date="2018-06" db="EMBL/GenBank/DDBJ databases">
        <title>Genomic Encyclopedia of Archaeal and Bacterial Type Strains, Phase II (KMG-II): from individual species to whole genera.</title>
        <authorList>
            <person name="Goeker M."/>
        </authorList>
    </citation>
    <scope>NUCLEOTIDE SEQUENCE [LARGE SCALE GENOMIC DNA]</scope>
    <source>
        <strain evidence="2 3">DSM 23241</strain>
    </source>
</reference>
<feature type="domain" description="Rhodanese" evidence="1">
    <location>
        <begin position="9"/>
        <end position="87"/>
    </location>
</feature>
<dbReference type="OrthoDB" id="9808735at2"/>
<dbReference type="CDD" id="cd00158">
    <property type="entry name" value="RHOD"/>
    <property type="match status" value="1"/>
</dbReference>
<sequence length="93" mass="10178">MSSLKEIVNQAQTSIVDVRTVMEYQSGHIDGAVNIPLDEVQSRISEFEKMPKPIVVYCRSGARSGMAMSILKQSGINEVYNGGGLADMQMLLN</sequence>
<dbReference type="PROSITE" id="PS50206">
    <property type="entry name" value="RHODANESE_3"/>
    <property type="match status" value="1"/>
</dbReference>
<dbReference type="InterPro" id="IPR001763">
    <property type="entry name" value="Rhodanese-like_dom"/>
</dbReference>
<gene>
    <name evidence="2" type="ORF">LX80_02506</name>
</gene>
<dbReference type="Gene3D" id="3.40.250.10">
    <property type="entry name" value="Rhodanese-like domain"/>
    <property type="match status" value="1"/>
</dbReference>
<dbReference type="SUPFAM" id="SSF52821">
    <property type="entry name" value="Rhodanese/Cell cycle control phosphatase"/>
    <property type="match status" value="1"/>
</dbReference>
<dbReference type="SMART" id="SM00450">
    <property type="entry name" value="RHOD"/>
    <property type="match status" value="1"/>
</dbReference>
<dbReference type="RefSeq" id="WP_111296967.1">
    <property type="nucleotide sequence ID" value="NZ_QKZV01000009.1"/>
</dbReference>
<name>A0A2W7RIN4_9BACT</name>
<dbReference type="Pfam" id="PF00581">
    <property type="entry name" value="Rhodanese"/>
    <property type="match status" value="1"/>
</dbReference>
<organism evidence="2 3">
    <name type="scientific">Hydrotalea sandarakina</name>
    <dbReference type="NCBI Taxonomy" id="1004304"/>
    <lineage>
        <taxon>Bacteria</taxon>
        <taxon>Pseudomonadati</taxon>
        <taxon>Bacteroidota</taxon>
        <taxon>Chitinophagia</taxon>
        <taxon>Chitinophagales</taxon>
        <taxon>Chitinophagaceae</taxon>
        <taxon>Hydrotalea</taxon>
    </lineage>
</organism>
<comment type="caution">
    <text evidence="2">The sequence shown here is derived from an EMBL/GenBank/DDBJ whole genome shotgun (WGS) entry which is preliminary data.</text>
</comment>
<protein>
    <submittedName>
        <fullName evidence="2">Phage shock protein E</fullName>
    </submittedName>
</protein>
<dbReference type="Proteomes" id="UP000249720">
    <property type="component" value="Unassembled WGS sequence"/>
</dbReference>
<dbReference type="PANTHER" id="PTHR43031:SF18">
    <property type="entry name" value="RHODANESE-RELATED SULFURTRANSFERASES"/>
    <property type="match status" value="1"/>
</dbReference>
<dbReference type="InterPro" id="IPR036873">
    <property type="entry name" value="Rhodanese-like_dom_sf"/>
</dbReference>